<dbReference type="AlphaFoldDB" id="A0A0R1TS03"/>
<feature type="transmembrane region" description="Helical" evidence="7">
    <location>
        <begin position="110"/>
        <end position="126"/>
    </location>
</feature>
<feature type="transmembrane region" description="Helical" evidence="7">
    <location>
        <begin position="45"/>
        <end position="65"/>
    </location>
</feature>
<dbReference type="eggNOG" id="COG0697">
    <property type="taxonomic scope" value="Bacteria"/>
</dbReference>
<comment type="caution">
    <text evidence="9">The sequence shown here is derived from an EMBL/GenBank/DDBJ whole genome shotgun (WGS) entry which is preliminary data.</text>
</comment>
<accession>A0A0R1TS03</accession>
<feature type="domain" description="EamA" evidence="8">
    <location>
        <begin position="10"/>
        <end position="150"/>
    </location>
</feature>
<evidence type="ECO:0000256" key="3">
    <source>
        <dbReference type="ARBA" id="ARBA00022475"/>
    </source>
</evidence>
<dbReference type="Proteomes" id="UP000051324">
    <property type="component" value="Unassembled WGS sequence"/>
</dbReference>
<evidence type="ECO:0000256" key="5">
    <source>
        <dbReference type="ARBA" id="ARBA00022989"/>
    </source>
</evidence>
<evidence type="ECO:0000313" key="9">
    <source>
        <dbReference type="EMBL" id="KRL83662.1"/>
    </source>
</evidence>
<evidence type="ECO:0000256" key="7">
    <source>
        <dbReference type="SAM" id="Phobius"/>
    </source>
</evidence>
<evidence type="ECO:0000256" key="1">
    <source>
        <dbReference type="ARBA" id="ARBA00004651"/>
    </source>
</evidence>
<evidence type="ECO:0000313" key="10">
    <source>
        <dbReference type="Proteomes" id="UP000051324"/>
    </source>
</evidence>
<dbReference type="GO" id="GO:0005886">
    <property type="term" value="C:plasma membrane"/>
    <property type="evidence" value="ECO:0007669"/>
    <property type="project" value="UniProtKB-SubCell"/>
</dbReference>
<dbReference type="InterPro" id="IPR050638">
    <property type="entry name" value="AA-Vitamin_Transporters"/>
</dbReference>
<dbReference type="RefSeq" id="WP_025086968.1">
    <property type="nucleotide sequence ID" value="NZ_AZFT01000053.1"/>
</dbReference>
<feature type="transmembrane region" description="Helical" evidence="7">
    <location>
        <begin position="218"/>
        <end position="244"/>
    </location>
</feature>
<evidence type="ECO:0000259" key="8">
    <source>
        <dbReference type="Pfam" id="PF00892"/>
    </source>
</evidence>
<comment type="similarity">
    <text evidence="2">Belongs to the EamA transporter family.</text>
</comment>
<dbReference type="PANTHER" id="PTHR32322:SF18">
    <property type="entry name" value="S-ADENOSYLMETHIONINE_S-ADENOSYLHOMOCYSTEINE TRANSPORTER"/>
    <property type="match status" value="1"/>
</dbReference>
<sequence>MKTTSNNAVMKGIFWAAVASAVWGISGTTVQFISQNQNIPADWYLSVRTLGAGVILLIISLFMYGKRTFGVFSDWKTFGWLLAYAVFGLMANLLTFYISIQRGNASATTILQYLSPLFIVLGGIFIKRQRPLTTDMLAFIIALVGVVLALTKGDFTKMSIPFDSLVWGIGSGITAAFYVVLPKPIAKDHPPIVILGWGTLIAGILFNLYHPVWSDHPAITGTLVATLSTVILFGTIIPFGLLLYSSRFAPSDVISIMDALQPAVTAVLSVIFLGLEMNWIEVVGIILVIVAIYILQRGRKNAQEAGYREADF</sequence>
<dbReference type="InterPro" id="IPR000620">
    <property type="entry name" value="EamA_dom"/>
</dbReference>
<keyword evidence="5 7" id="KW-1133">Transmembrane helix</keyword>
<feature type="domain" description="EamA" evidence="8">
    <location>
        <begin position="165"/>
        <end position="295"/>
    </location>
</feature>
<feature type="transmembrane region" description="Helical" evidence="7">
    <location>
        <begin position="12"/>
        <end position="33"/>
    </location>
</feature>
<feature type="transmembrane region" description="Helical" evidence="7">
    <location>
        <begin position="133"/>
        <end position="152"/>
    </location>
</feature>
<evidence type="ECO:0000256" key="2">
    <source>
        <dbReference type="ARBA" id="ARBA00007362"/>
    </source>
</evidence>
<dbReference type="InterPro" id="IPR037185">
    <property type="entry name" value="EmrE-like"/>
</dbReference>
<comment type="subcellular location">
    <subcellularLocation>
        <location evidence="1">Cell membrane</location>
        <topology evidence="1">Multi-pass membrane protein</topology>
    </subcellularLocation>
</comment>
<feature type="transmembrane region" description="Helical" evidence="7">
    <location>
        <begin position="279"/>
        <end position="295"/>
    </location>
</feature>
<reference evidence="9 10" key="1">
    <citation type="journal article" date="2015" name="Genome Announc.">
        <title>Expanding the biotechnology potential of lactobacilli through comparative genomics of 213 strains and associated genera.</title>
        <authorList>
            <person name="Sun Z."/>
            <person name="Harris H.M."/>
            <person name="McCann A."/>
            <person name="Guo C."/>
            <person name="Argimon S."/>
            <person name="Zhang W."/>
            <person name="Yang X."/>
            <person name="Jeffery I.B."/>
            <person name="Cooney J.C."/>
            <person name="Kagawa T.F."/>
            <person name="Liu W."/>
            <person name="Song Y."/>
            <person name="Salvetti E."/>
            <person name="Wrobel A."/>
            <person name="Rasinkangas P."/>
            <person name="Parkhill J."/>
            <person name="Rea M.C."/>
            <person name="O'Sullivan O."/>
            <person name="Ritari J."/>
            <person name="Douillard F.P."/>
            <person name="Paul Ross R."/>
            <person name="Yang R."/>
            <person name="Briner A.E."/>
            <person name="Felis G.E."/>
            <person name="de Vos W.M."/>
            <person name="Barrangou R."/>
            <person name="Klaenhammer T.R."/>
            <person name="Caufield P.W."/>
            <person name="Cui Y."/>
            <person name="Zhang H."/>
            <person name="O'Toole P.W."/>
        </authorList>
    </citation>
    <scope>NUCLEOTIDE SEQUENCE [LARGE SCALE GENOMIC DNA]</scope>
    <source>
        <strain evidence="9 10">DSM 16634</strain>
    </source>
</reference>
<dbReference type="STRING" id="1423724.FC32_GL000922"/>
<evidence type="ECO:0000256" key="4">
    <source>
        <dbReference type="ARBA" id="ARBA00022692"/>
    </source>
</evidence>
<feature type="transmembrane region" description="Helical" evidence="7">
    <location>
        <begin position="256"/>
        <end position="273"/>
    </location>
</feature>
<keyword evidence="3" id="KW-1003">Cell membrane</keyword>
<dbReference type="PANTHER" id="PTHR32322">
    <property type="entry name" value="INNER MEMBRANE TRANSPORTER"/>
    <property type="match status" value="1"/>
</dbReference>
<feature type="transmembrane region" description="Helical" evidence="7">
    <location>
        <begin position="77"/>
        <end position="98"/>
    </location>
</feature>
<feature type="transmembrane region" description="Helical" evidence="7">
    <location>
        <begin position="193"/>
        <end position="212"/>
    </location>
</feature>
<keyword evidence="10" id="KW-1185">Reference proteome</keyword>
<dbReference type="EMBL" id="AZFT01000053">
    <property type="protein sequence ID" value="KRL83662.1"/>
    <property type="molecule type" value="Genomic_DNA"/>
</dbReference>
<keyword evidence="4 7" id="KW-0812">Transmembrane</keyword>
<protein>
    <submittedName>
        <fullName evidence="9">Drug metabolite exporter family protein</fullName>
    </submittedName>
</protein>
<keyword evidence="6 7" id="KW-0472">Membrane</keyword>
<name>A0A0R1TS03_9LACO</name>
<dbReference type="SUPFAM" id="SSF103481">
    <property type="entry name" value="Multidrug resistance efflux transporter EmrE"/>
    <property type="match status" value="2"/>
</dbReference>
<proteinExistence type="inferred from homology"/>
<dbReference type="PATRIC" id="fig|1423724.4.peg.962"/>
<organism evidence="9 10">
    <name type="scientific">Ligilactobacillus apodemi DSM 16634 = JCM 16172</name>
    <dbReference type="NCBI Taxonomy" id="1423724"/>
    <lineage>
        <taxon>Bacteria</taxon>
        <taxon>Bacillati</taxon>
        <taxon>Bacillota</taxon>
        <taxon>Bacilli</taxon>
        <taxon>Lactobacillales</taxon>
        <taxon>Lactobacillaceae</taxon>
        <taxon>Ligilactobacillus</taxon>
    </lineage>
</organism>
<dbReference type="Pfam" id="PF00892">
    <property type="entry name" value="EamA"/>
    <property type="match status" value="2"/>
</dbReference>
<feature type="transmembrane region" description="Helical" evidence="7">
    <location>
        <begin position="164"/>
        <end position="181"/>
    </location>
</feature>
<dbReference type="OrthoDB" id="9810818at2"/>
<evidence type="ECO:0000256" key="6">
    <source>
        <dbReference type="ARBA" id="ARBA00023136"/>
    </source>
</evidence>
<gene>
    <name evidence="9" type="ORF">FC32_GL000922</name>
</gene>